<keyword evidence="2" id="KW-1185">Reference proteome</keyword>
<accession>A0A1B9F635</accession>
<reference evidence="1 2" key="1">
    <citation type="submission" date="2016-06" db="EMBL/GenBank/DDBJ databases">
        <title>Respiratory ammonification of nitrate coupled to the oxidation of elemental sulfur in deep-sea autotrophic thermophilic bacteria.</title>
        <authorList>
            <person name="Slobodkina G.B."/>
            <person name="Mardanov A.V."/>
            <person name="Ravin N.V."/>
            <person name="Frolova A.A."/>
            <person name="Viryasiv M.B."/>
            <person name="Chernyh N.A."/>
            <person name="Bonch-Osmolovskaya E.A."/>
            <person name="Slobodkin A.I."/>
        </authorList>
    </citation>
    <scope>NUCLEOTIDE SEQUENCE [LARGE SCALE GENOMIC DNA]</scope>
    <source>
        <strain evidence="1 2">S69</strain>
    </source>
</reference>
<dbReference type="EMBL" id="MAGO01000005">
    <property type="protein sequence ID" value="OCC15370.1"/>
    <property type="molecule type" value="Genomic_DNA"/>
</dbReference>
<gene>
    <name evidence="1" type="ORF">DBT_1117</name>
</gene>
<dbReference type="Proteomes" id="UP000093080">
    <property type="component" value="Unassembled WGS sequence"/>
</dbReference>
<protein>
    <submittedName>
        <fullName evidence="1">Uncharacterized protein</fullName>
    </submittedName>
</protein>
<evidence type="ECO:0000313" key="1">
    <source>
        <dbReference type="EMBL" id="OCC15370.1"/>
    </source>
</evidence>
<organism evidence="1 2">
    <name type="scientific">Dissulfuribacter thermophilus</name>
    <dbReference type="NCBI Taxonomy" id="1156395"/>
    <lineage>
        <taxon>Bacteria</taxon>
        <taxon>Pseudomonadati</taxon>
        <taxon>Thermodesulfobacteriota</taxon>
        <taxon>Dissulfuribacteria</taxon>
        <taxon>Dissulfuribacterales</taxon>
        <taxon>Dissulfuribacteraceae</taxon>
        <taxon>Dissulfuribacter</taxon>
    </lineage>
</organism>
<dbReference type="AlphaFoldDB" id="A0A1B9F635"/>
<comment type="caution">
    <text evidence="1">The sequence shown here is derived from an EMBL/GenBank/DDBJ whole genome shotgun (WGS) entry which is preliminary data.</text>
</comment>
<dbReference type="STRING" id="1156395.DBT_1117"/>
<evidence type="ECO:0000313" key="2">
    <source>
        <dbReference type="Proteomes" id="UP000093080"/>
    </source>
</evidence>
<sequence length="42" mass="4920">MECSHVKWDHNVKPKSCNPKGRQQLFFLGKIHSIKKRLSIIS</sequence>
<name>A0A1B9F635_9BACT</name>
<proteinExistence type="predicted"/>